<dbReference type="SUPFAM" id="SSF51161">
    <property type="entry name" value="Trimeric LpxA-like enzymes"/>
    <property type="match status" value="1"/>
</dbReference>
<name>A0ABR7VH81_VIRHA</name>
<dbReference type="Proteomes" id="UP000621631">
    <property type="component" value="Unassembled WGS sequence"/>
</dbReference>
<dbReference type="PANTHER" id="PTHR23416">
    <property type="entry name" value="SIALIC ACID SYNTHASE-RELATED"/>
    <property type="match status" value="1"/>
</dbReference>
<comment type="caution">
    <text evidence="3">The sequence shown here is derived from an EMBL/GenBank/DDBJ whole genome shotgun (WGS) entry which is preliminary data.</text>
</comment>
<dbReference type="EMBL" id="JACWEZ010000001">
    <property type="protein sequence ID" value="MBD1221305.1"/>
    <property type="molecule type" value="Genomic_DNA"/>
</dbReference>
<proteinExistence type="predicted"/>
<evidence type="ECO:0000256" key="1">
    <source>
        <dbReference type="ARBA" id="ARBA00022679"/>
    </source>
</evidence>
<dbReference type="GO" id="GO:0016746">
    <property type="term" value="F:acyltransferase activity"/>
    <property type="evidence" value="ECO:0007669"/>
    <property type="project" value="UniProtKB-KW"/>
</dbReference>
<dbReference type="InterPro" id="IPR001451">
    <property type="entry name" value="Hexapep"/>
</dbReference>
<dbReference type="InterPro" id="IPR011004">
    <property type="entry name" value="Trimer_LpxA-like_sf"/>
</dbReference>
<organism evidence="3 4">
    <name type="scientific">Virgibacillus halodenitrificans</name>
    <name type="common">Bacillus halodenitrificans</name>
    <dbReference type="NCBI Taxonomy" id="1482"/>
    <lineage>
        <taxon>Bacteria</taxon>
        <taxon>Bacillati</taxon>
        <taxon>Bacillota</taxon>
        <taxon>Bacilli</taxon>
        <taxon>Bacillales</taxon>
        <taxon>Bacillaceae</taxon>
        <taxon>Virgibacillus</taxon>
    </lineage>
</organism>
<reference evidence="3 4" key="1">
    <citation type="submission" date="2020-09" db="EMBL/GenBank/DDBJ databases">
        <title>Draft Genome Sequences of Oil-Oxidizing Bacteria Halomonas titanicae, Marinobacter lutaoensis, and Virgibacillus halodenitrificans Isolated from Highly Saline Environments.</title>
        <authorList>
            <person name="Grouzdev D.S."/>
            <person name="Sokolova D.S."/>
            <person name="Semenova E.M."/>
            <person name="Borzenkov I.A."/>
            <person name="Bidzhieva S.K."/>
            <person name="Poltaraus A.B."/>
            <person name="Nazina T.N."/>
        </authorList>
    </citation>
    <scope>NUCLEOTIDE SEQUENCE [LARGE SCALE GENOMIC DNA]</scope>
    <source>
        <strain evidence="3 4">VKM B-3472D</strain>
    </source>
</reference>
<sequence length="166" mass="17986">MIPRRLRQKMFVFFRMTNGIKGIAIRYILLKTIAEKCGDNVSVHPQVYLFNPQGLSIGNNVSIHPMSYIDAAGKIKIGNDVSIAHGVTIMSSTHRYENRDVAIKDQSIDLLNTEIKDNVWVGAKVTLVAGVEVGSGSVLAAGAVVTKNISDNTIVGGVPAVKIKKR</sequence>
<evidence type="ECO:0000313" key="3">
    <source>
        <dbReference type="EMBL" id="MBD1221305.1"/>
    </source>
</evidence>
<keyword evidence="3" id="KW-0012">Acyltransferase</keyword>
<keyword evidence="4" id="KW-1185">Reference proteome</keyword>
<dbReference type="CDD" id="cd04647">
    <property type="entry name" value="LbH_MAT_like"/>
    <property type="match status" value="1"/>
</dbReference>
<keyword evidence="2" id="KW-0677">Repeat</keyword>
<accession>A0ABR7VH81</accession>
<dbReference type="PROSITE" id="PS00101">
    <property type="entry name" value="HEXAPEP_TRANSFERASES"/>
    <property type="match status" value="1"/>
</dbReference>
<dbReference type="InterPro" id="IPR018357">
    <property type="entry name" value="Hexapep_transf_CS"/>
</dbReference>
<dbReference type="PANTHER" id="PTHR23416:SF78">
    <property type="entry name" value="LIPOPOLYSACCHARIDE BIOSYNTHESIS O-ACETYL TRANSFERASE WBBJ-RELATED"/>
    <property type="match status" value="1"/>
</dbReference>
<keyword evidence="1" id="KW-0808">Transferase</keyword>
<evidence type="ECO:0000256" key="2">
    <source>
        <dbReference type="ARBA" id="ARBA00022737"/>
    </source>
</evidence>
<dbReference type="Pfam" id="PF00132">
    <property type="entry name" value="Hexapep"/>
    <property type="match status" value="1"/>
</dbReference>
<dbReference type="Gene3D" id="2.160.10.10">
    <property type="entry name" value="Hexapeptide repeat proteins"/>
    <property type="match status" value="1"/>
</dbReference>
<gene>
    <name evidence="3" type="ORF">IC602_01615</name>
</gene>
<protein>
    <submittedName>
        <fullName evidence="3">Acyltransferase</fullName>
    </submittedName>
</protein>
<evidence type="ECO:0000313" key="4">
    <source>
        <dbReference type="Proteomes" id="UP000621631"/>
    </source>
</evidence>
<dbReference type="InterPro" id="IPR051159">
    <property type="entry name" value="Hexapeptide_acetyltransf"/>
</dbReference>